<dbReference type="PANTHER" id="PTHR11699">
    <property type="entry name" value="ALDEHYDE DEHYDROGENASE-RELATED"/>
    <property type="match status" value="1"/>
</dbReference>
<dbReference type="InterPro" id="IPR015590">
    <property type="entry name" value="Aldehyde_DH_dom"/>
</dbReference>
<feature type="domain" description="Aldehyde dehydrogenase" evidence="2">
    <location>
        <begin position="3"/>
        <end position="456"/>
    </location>
</feature>
<protein>
    <submittedName>
        <fullName evidence="3">Aldehyde dehydrogenase</fullName>
        <ecNumber evidence="3">1.2.1.3</ecNumber>
    </submittedName>
</protein>
<organism evidence="3">
    <name type="scientific">hydrothermal vent metagenome</name>
    <dbReference type="NCBI Taxonomy" id="652676"/>
    <lineage>
        <taxon>unclassified sequences</taxon>
        <taxon>metagenomes</taxon>
        <taxon>ecological metagenomes</taxon>
    </lineage>
</organism>
<dbReference type="PROSITE" id="PS00070">
    <property type="entry name" value="ALDEHYDE_DEHYDR_CYS"/>
    <property type="match status" value="1"/>
</dbReference>
<keyword evidence="1 3" id="KW-0560">Oxidoreductase</keyword>
<dbReference type="Gene3D" id="3.40.605.10">
    <property type="entry name" value="Aldehyde Dehydrogenase, Chain A, domain 1"/>
    <property type="match status" value="1"/>
</dbReference>
<sequence>MKKTFQTVSPIDNVVYLEKTYSHDNDIQQTLDKATKAQQEWKKTPVDERAEICLKAVDAILEKKTELGEEITRQMGRPIQYSAGEISGFAERARYMIGIARKKLQDVPVNGIDGFKRFIQREPLGIVFAMSPWNYPYLTAVNSIIPAIMAGNAVILKPSVQTPLTAERIQEAFDAAQLSPGIFQYLFLDHEAAHKLIQNDAINYVAFTGSVAAGRAVQHAAENRFIGLGLELGGKDPAYVREDAVLETTVANLVDGAYFNSGQSCCGIERIYVHQSIYTDFVERFCHLTQQYSLGNPLDKNTTLGPMVSVQAAEHVRQQIKNAISAGAKACIDSRLFDADKAGSNYLSPQVLIDVNHTMSVMRDESFGPVVGIMSVKSDEEAIALMNDSAFGLTASVWTNNEVAAMIIGEQVDTGTFFMNRCDYLDPALAWSGFKNSGRGCTLSEIGYEQLTRPKSFHLRFLGLNQ</sequence>
<proteinExistence type="predicted"/>
<gene>
    <name evidence="3" type="ORF">MNBD_GAMMA16-1789</name>
</gene>
<dbReference type="CDD" id="cd07102">
    <property type="entry name" value="ALDH_EDX86601"/>
    <property type="match status" value="1"/>
</dbReference>
<reference evidence="3" key="1">
    <citation type="submission" date="2018-06" db="EMBL/GenBank/DDBJ databases">
        <authorList>
            <person name="Zhirakovskaya E."/>
        </authorList>
    </citation>
    <scope>NUCLEOTIDE SEQUENCE</scope>
</reference>
<dbReference type="SUPFAM" id="SSF53720">
    <property type="entry name" value="ALDH-like"/>
    <property type="match status" value="1"/>
</dbReference>
<name>A0A3B0ZTK7_9ZZZZ</name>
<dbReference type="Gene3D" id="3.40.309.10">
    <property type="entry name" value="Aldehyde Dehydrogenase, Chain A, domain 2"/>
    <property type="match status" value="1"/>
</dbReference>
<dbReference type="InterPro" id="IPR016160">
    <property type="entry name" value="Ald_DH_CS_CYS"/>
</dbReference>
<dbReference type="AlphaFoldDB" id="A0A3B0ZTK7"/>
<evidence type="ECO:0000259" key="2">
    <source>
        <dbReference type="Pfam" id="PF00171"/>
    </source>
</evidence>
<dbReference type="InterPro" id="IPR016161">
    <property type="entry name" value="Ald_DH/histidinol_DH"/>
</dbReference>
<dbReference type="GO" id="GO:0004029">
    <property type="term" value="F:aldehyde dehydrogenase (NAD+) activity"/>
    <property type="evidence" value="ECO:0007669"/>
    <property type="project" value="UniProtKB-EC"/>
</dbReference>
<dbReference type="EC" id="1.2.1.3" evidence="3"/>
<dbReference type="PROSITE" id="PS00687">
    <property type="entry name" value="ALDEHYDE_DEHYDR_GLU"/>
    <property type="match status" value="1"/>
</dbReference>
<evidence type="ECO:0000313" key="3">
    <source>
        <dbReference type="EMBL" id="VAW83976.1"/>
    </source>
</evidence>
<dbReference type="Pfam" id="PF00171">
    <property type="entry name" value="Aldedh"/>
    <property type="match status" value="1"/>
</dbReference>
<evidence type="ECO:0000256" key="1">
    <source>
        <dbReference type="ARBA" id="ARBA00023002"/>
    </source>
</evidence>
<dbReference type="InterPro" id="IPR016162">
    <property type="entry name" value="Ald_DH_N"/>
</dbReference>
<dbReference type="EMBL" id="UOFO01000030">
    <property type="protein sequence ID" value="VAW83976.1"/>
    <property type="molecule type" value="Genomic_DNA"/>
</dbReference>
<dbReference type="InterPro" id="IPR016163">
    <property type="entry name" value="Ald_DH_C"/>
</dbReference>
<accession>A0A3B0ZTK7</accession>
<dbReference type="FunFam" id="3.40.309.10:FF:000009">
    <property type="entry name" value="Aldehyde dehydrogenase A"/>
    <property type="match status" value="1"/>
</dbReference>
<dbReference type="InterPro" id="IPR029510">
    <property type="entry name" value="Ald_DH_CS_GLU"/>
</dbReference>